<accession>A0A261G906</accession>
<keyword evidence="7" id="KW-1185">Reference proteome</keyword>
<dbReference type="AlphaFoldDB" id="A0A261G906"/>
<keyword evidence="4" id="KW-0804">Transcription</keyword>
<evidence type="ECO:0000256" key="3">
    <source>
        <dbReference type="ARBA" id="ARBA00023125"/>
    </source>
</evidence>
<organism evidence="6 7">
    <name type="scientific">Bifidobacterium aquikefiri</name>
    <dbReference type="NCBI Taxonomy" id="1653207"/>
    <lineage>
        <taxon>Bacteria</taxon>
        <taxon>Bacillati</taxon>
        <taxon>Actinomycetota</taxon>
        <taxon>Actinomycetes</taxon>
        <taxon>Bifidobacteriales</taxon>
        <taxon>Bifidobacteriaceae</taxon>
        <taxon>Bifidobacterium</taxon>
    </lineage>
</organism>
<proteinExistence type="inferred from homology"/>
<keyword evidence="3" id="KW-0238">DNA-binding</keyword>
<name>A0A261G906_9BIFI</name>
<reference evidence="6 7" key="1">
    <citation type="journal article" date="2017" name="BMC Genomics">
        <title>Comparative genomic and phylogenomic analyses of the Bifidobacteriaceae family.</title>
        <authorList>
            <person name="Lugli G.A."/>
            <person name="Milani C."/>
            <person name="Turroni F."/>
            <person name="Duranti S."/>
            <person name="Mancabelli L."/>
            <person name="Mangifesta M."/>
            <person name="Ferrario C."/>
            <person name="Modesto M."/>
            <person name="Mattarelli P."/>
            <person name="Jiri K."/>
            <person name="van Sinderen D."/>
            <person name="Ventura M."/>
        </authorList>
    </citation>
    <scope>NUCLEOTIDE SEQUENCE [LARGE SCALE GENOMIC DNA]</scope>
    <source>
        <strain evidence="6 7">LMG 28769</strain>
    </source>
</reference>
<dbReference type="SUPFAM" id="SSF46785">
    <property type="entry name" value="Winged helix' DNA-binding domain"/>
    <property type="match status" value="1"/>
</dbReference>
<evidence type="ECO:0000259" key="5">
    <source>
        <dbReference type="PROSITE" id="PS50931"/>
    </source>
</evidence>
<dbReference type="GO" id="GO:0032993">
    <property type="term" value="C:protein-DNA complex"/>
    <property type="evidence" value="ECO:0007669"/>
    <property type="project" value="TreeGrafter"/>
</dbReference>
<dbReference type="PANTHER" id="PTHR30346:SF29">
    <property type="entry name" value="LYSR SUBSTRATE-BINDING"/>
    <property type="match status" value="1"/>
</dbReference>
<dbReference type="InterPro" id="IPR036388">
    <property type="entry name" value="WH-like_DNA-bd_sf"/>
</dbReference>
<dbReference type="SUPFAM" id="SSF53850">
    <property type="entry name" value="Periplasmic binding protein-like II"/>
    <property type="match status" value="1"/>
</dbReference>
<dbReference type="Gene3D" id="3.40.190.10">
    <property type="entry name" value="Periplasmic binding protein-like II"/>
    <property type="match status" value="2"/>
</dbReference>
<dbReference type="Gene3D" id="1.10.10.10">
    <property type="entry name" value="Winged helix-like DNA-binding domain superfamily/Winged helix DNA-binding domain"/>
    <property type="match status" value="1"/>
</dbReference>
<dbReference type="PANTHER" id="PTHR30346">
    <property type="entry name" value="TRANSCRIPTIONAL DUAL REGULATOR HCAR-RELATED"/>
    <property type="match status" value="1"/>
</dbReference>
<protein>
    <submittedName>
        <fullName evidence="6">LysR family transcriptional regulator</fullName>
    </submittedName>
</protein>
<dbReference type="InterPro" id="IPR000847">
    <property type="entry name" value="LysR_HTH_N"/>
</dbReference>
<comment type="caution">
    <text evidence="6">The sequence shown here is derived from an EMBL/GenBank/DDBJ whole genome shotgun (WGS) entry which is preliminary data.</text>
</comment>
<dbReference type="InterPro" id="IPR005119">
    <property type="entry name" value="LysR_subst-bd"/>
</dbReference>
<dbReference type="PROSITE" id="PS50931">
    <property type="entry name" value="HTH_LYSR"/>
    <property type="match status" value="1"/>
</dbReference>
<evidence type="ECO:0000256" key="4">
    <source>
        <dbReference type="ARBA" id="ARBA00023163"/>
    </source>
</evidence>
<dbReference type="GO" id="GO:0003677">
    <property type="term" value="F:DNA binding"/>
    <property type="evidence" value="ECO:0007669"/>
    <property type="project" value="UniProtKB-KW"/>
</dbReference>
<dbReference type="GO" id="GO:0003700">
    <property type="term" value="F:DNA-binding transcription factor activity"/>
    <property type="evidence" value="ECO:0007669"/>
    <property type="project" value="InterPro"/>
</dbReference>
<dbReference type="Proteomes" id="UP000216451">
    <property type="component" value="Unassembled WGS sequence"/>
</dbReference>
<evidence type="ECO:0000313" key="6">
    <source>
        <dbReference type="EMBL" id="OZG67884.1"/>
    </source>
</evidence>
<gene>
    <name evidence="6" type="ORF">BAQU_0529</name>
</gene>
<evidence type="ECO:0000313" key="7">
    <source>
        <dbReference type="Proteomes" id="UP000216451"/>
    </source>
</evidence>
<dbReference type="PRINTS" id="PR00039">
    <property type="entry name" value="HTHLYSR"/>
</dbReference>
<dbReference type="InterPro" id="IPR036390">
    <property type="entry name" value="WH_DNA-bd_sf"/>
</dbReference>
<sequence length="315" mass="35548">MGATLNPQSLVTLWHIEQYNSFSATAKALGWSQPAISQQIKRLEAQTNATLVRRTSHGVELTATGAMLARYGEAISERLESASREVEDYRQQHYTHLHLVAPPSICSTIAARSVANLSLFTNIELSLIQLEPPEALDQISRGKVDAAVVFRYRAIPNFLDITEDLTFDSLGFDPMRLLIRRENPIAKDYQHNRQAIDLAMARHEHWIAGCETCRANLVKLAARSGFKPDIRHETDDYWATQNLVEVGMGVSLVPELDIHINLQPDLRACPLRDEFAYREIGIVTRKDDHRPVMEPMIKELKRTASKYLNPSASHS</sequence>
<dbReference type="Pfam" id="PF03466">
    <property type="entry name" value="LysR_substrate"/>
    <property type="match status" value="1"/>
</dbReference>
<keyword evidence="2" id="KW-0805">Transcription regulation</keyword>
<dbReference type="EMBL" id="MWXA01000003">
    <property type="protein sequence ID" value="OZG67884.1"/>
    <property type="molecule type" value="Genomic_DNA"/>
</dbReference>
<feature type="domain" description="HTH lysR-type" evidence="5">
    <location>
        <begin position="5"/>
        <end position="62"/>
    </location>
</feature>
<comment type="similarity">
    <text evidence="1">Belongs to the LysR transcriptional regulatory family.</text>
</comment>
<dbReference type="Pfam" id="PF00126">
    <property type="entry name" value="HTH_1"/>
    <property type="match status" value="1"/>
</dbReference>
<evidence type="ECO:0000256" key="2">
    <source>
        <dbReference type="ARBA" id="ARBA00023015"/>
    </source>
</evidence>
<evidence type="ECO:0000256" key="1">
    <source>
        <dbReference type="ARBA" id="ARBA00009437"/>
    </source>
</evidence>